<dbReference type="GO" id="GO:0005576">
    <property type="term" value="C:extracellular region"/>
    <property type="evidence" value="ECO:0007669"/>
    <property type="project" value="InterPro"/>
</dbReference>
<proteinExistence type="predicted"/>
<keyword evidence="4" id="KW-1185">Reference proteome</keyword>
<dbReference type="PANTHER" id="PTHR22933">
    <property type="entry name" value="FI18007P1-RELATED"/>
    <property type="match status" value="1"/>
</dbReference>
<feature type="region of interest" description="Disordered" evidence="1">
    <location>
        <begin position="70"/>
        <end position="115"/>
    </location>
</feature>
<sequence length="902" mass="100170">MIVFVVSDIVQPTCVLESDFGFKINCAFKKSGLFRVRNLGGVKAHASIGFSLGDELGFEQSLTNLDPSRRRSVSLKNGAPPNLLADGTARANTKQEKRGKQNRIMMRPPAPSNRVNQAAIDKLSSLHRRVSSTMQPIVVSGPSVEVPTTMTKVNPAPKVTIAKPLPMGVPPFKPLPPKDDHLNVVPITTPSKKTYSPLQIPQSKGPGLAYQSENYPKVSHEQVSKMISQISGSQQQLQQFVRITPAPLMGDHRPNAIFRIPTTVNPFVPMPVAAPPTQAAISIIPGPVFKDSVQIPIAPNMLSNSPTAFLTQNTFSIRKVPDPISNFVDPVPHQVHELANQLHPVYNTKKVDDYNSITGYGDDTSLKFTKEDINEKIAEIARAGNISMEAVEAAIALRQQQLLNKYASLAVPPTTSTTTTTTTTTTEAPLVFQPEPEPEIIVQHAHQVQQHKKRIPTSGKVMNAPREYYPVGYEKNFDDAFQSKVDLPETSFHCGDQKYFPGLYGDENLGCMVFHVCALTDDGLVMKSFLCPESTLFDQTILKCNWWFYVDCKNTRRLYDTNIPVSKSYQLMKALTFFSNYKKDMDDANRSANPEDMEGVKEAISILENQNNNQRPQNNADSIQIITPQPLINTESAVYVTPASDPSPVYRVNRNYKNNTTRSSNSNTQSTRNTNSQSSEVNKSKEDLESANSDIKLITLNTGLSFKDKSSEDAYKNTSSVSFSKNTSAESKERQNRRRQTSRNNRSSSTTSKPYISRTVTTTVSPTTVVQPTTPAIEVIKQEIQPIEYFQVHESMENSQVKQERLTDQIPTVLKEAENSPPVRRFYRSSAEASSKEMTVVNNEKIQIVRPTSTARLVGEFATPTAAIAKLDEAILGRRYKKDTGRIAIVTPELSPTFRERT</sequence>
<feature type="compositionally biased region" description="Low complexity" evidence="1">
    <location>
        <begin position="658"/>
        <end position="679"/>
    </location>
</feature>
<gene>
    <name evidence="3" type="ORF">PLXY2_LOCUS14973</name>
</gene>
<evidence type="ECO:0000259" key="2">
    <source>
        <dbReference type="PROSITE" id="PS50940"/>
    </source>
</evidence>
<dbReference type="PANTHER" id="PTHR22933:SF32">
    <property type="entry name" value="MIND THE GAP, ISOFORM E"/>
    <property type="match status" value="1"/>
</dbReference>
<dbReference type="SUPFAM" id="SSF57625">
    <property type="entry name" value="Invertebrate chitin-binding proteins"/>
    <property type="match status" value="1"/>
</dbReference>
<feature type="compositionally biased region" description="Polar residues" evidence="1">
    <location>
        <begin position="716"/>
        <end position="729"/>
    </location>
</feature>
<dbReference type="AlphaFoldDB" id="A0A8S4GD05"/>
<feature type="region of interest" description="Disordered" evidence="1">
    <location>
        <begin position="709"/>
        <end position="760"/>
    </location>
</feature>
<dbReference type="InterPro" id="IPR002557">
    <property type="entry name" value="Chitin-bd_dom"/>
</dbReference>
<feature type="domain" description="Chitin-binding type-2" evidence="2">
    <location>
        <begin position="491"/>
        <end position="554"/>
    </location>
</feature>
<dbReference type="Proteomes" id="UP000653454">
    <property type="component" value="Unassembled WGS sequence"/>
</dbReference>
<feature type="region of interest" description="Disordered" evidence="1">
    <location>
        <begin position="642"/>
        <end position="690"/>
    </location>
</feature>
<dbReference type="Gene3D" id="2.170.140.10">
    <property type="entry name" value="Chitin binding domain"/>
    <property type="match status" value="1"/>
</dbReference>
<name>A0A8S4GD05_PLUXY</name>
<dbReference type="EMBL" id="CAJHNJ030000155">
    <property type="protein sequence ID" value="CAG9136722.1"/>
    <property type="molecule type" value="Genomic_DNA"/>
</dbReference>
<evidence type="ECO:0000313" key="3">
    <source>
        <dbReference type="EMBL" id="CAG9136722.1"/>
    </source>
</evidence>
<dbReference type="InterPro" id="IPR036508">
    <property type="entry name" value="Chitin-bd_dom_sf"/>
</dbReference>
<protein>
    <submittedName>
        <fullName evidence="3">(diamondback moth) hypothetical protein</fullName>
    </submittedName>
</protein>
<evidence type="ECO:0000256" key="1">
    <source>
        <dbReference type="SAM" id="MobiDB-lite"/>
    </source>
</evidence>
<reference evidence="3" key="1">
    <citation type="submission" date="2020-11" db="EMBL/GenBank/DDBJ databases">
        <authorList>
            <person name="Whiteford S."/>
        </authorList>
    </citation>
    <scope>NUCLEOTIDE SEQUENCE</scope>
</reference>
<evidence type="ECO:0000313" key="4">
    <source>
        <dbReference type="Proteomes" id="UP000653454"/>
    </source>
</evidence>
<dbReference type="GO" id="GO:0008061">
    <property type="term" value="F:chitin binding"/>
    <property type="evidence" value="ECO:0007669"/>
    <property type="project" value="InterPro"/>
</dbReference>
<dbReference type="Pfam" id="PF01607">
    <property type="entry name" value="CBM_14"/>
    <property type="match status" value="1"/>
</dbReference>
<accession>A0A8S4GD05</accession>
<dbReference type="PROSITE" id="PS50940">
    <property type="entry name" value="CHIT_BIND_II"/>
    <property type="match status" value="1"/>
</dbReference>
<organism evidence="3 4">
    <name type="scientific">Plutella xylostella</name>
    <name type="common">Diamondback moth</name>
    <name type="synonym">Plutella maculipennis</name>
    <dbReference type="NCBI Taxonomy" id="51655"/>
    <lineage>
        <taxon>Eukaryota</taxon>
        <taxon>Metazoa</taxon>
        <taxon>Ecdysozoa</taxon>
        <taxon>Arthropoda</taxon>
        <taxon>Hexapoda</taxon>
        <taxon>Insecta</taxon>
        <taxon>Pterygota</taxon>
        <taxon>Neoptera</taxon>
        <taxon>Endopterygota</taxon>
        <taxon>Lepidoptera</taxon>
        <taxon>Glossata</taxon>
        <taxon>Ditrysia</taxon>
        <taxon>Yponomeutoidea</taxon>
        <taxon>Plutellidae</taxon>
        <taxon>Plutella</taxon>
    </lineage>
</organism>
<comment type="caution">
    <text evidence="3">The sequence shown here is derived from an EMBL/GenBank/DDBJ whole genome shotgun (WGS) entry which is preliminary data.</text>
</comment>
<dbReference type="InterPro" id="IPR052976">
    <property type="entry name" value="Scoloptoxin-like"/>
</dbReference>
<feature type="compositionally biased region" description="Low complexity" evidence="1">
    <location>
        <begin position="742"/>
        <end position="752"/>
    </location>
</feature>